<dbReference type="EMBL" id="FNGX01000002">
    <property type="protein sequence ID" value="SDL48509.1"/>
    <property type="molecule type" value="Genomic_DNA"/>
</dbReference>
<dbReference type="Proteomes" id="UP000183162">
    <property type="component" value="Unassembled WGS sequence"/>
</dbReference>
<proteinExistence type="predicted"/>
<reference evidence="1 2" key="1">
    <citation type="submission" date="2016-10" db="EMBL/GenBank/DDBJ databases">
        <authorList>
            <person name="de Groot N.N."/>
        </authorList>
    </citation>
    <scope>NUCLEOTIDE SEQUENCE [LARGE SCALE GENOMIC DNA]</scope>
    <source>
        <strain evidence="1 2">Sb09</strain>
    </source>
</reference>
<evidence type="ECO:0000313" key="2">
    <source>
        <dbReference type="Proteomes" id="UP000183162"/>
    </source>
</evidence>
<accession>A0A1G9KFU1</accession>
<protein>
    <submittedName>
        <fullName evidence="1">Uncharacterized protein</fullName>
    </submittedName>
</protein>
<dbReference type="AlphaFoldDB" id="A0A1G9KFU1"/>
<gene>
    <name evidence="1" type="ORF">SAMN05216400_0817</name>
</gene>
<evidence type="ECO:0000313" key="1">
    <source>
        <dbReference type="EMBL" id="SDL48509.1"/>
    </source>
</evidence>
<organism evidence="1 2">
    <name type="scientific">Streptococcus equinus</name>
    <name type="common">Streptococcus bovis</name>
    <dbReference type="NCBI Taxonomy" id="1335"/>
    <lineage>
        <taxon>Bacteria</taxon>
        <taxon>Bacillati</taxon>
        <taxon>Bacillota</taxon>
        <taxon>Bacilli</taxon>
        <taxon>Lactobacillales</taxon>
        <taxon>Streptococcaceae</taxon>
        <taxon>Streptococcus</taxon>
    </lineage>
</organism>
<sequence>MKEYLVEGYFQGKLSCTFTVTALSPHDVFCIIANNPNYIRYLNLDEVNISLTPKLDFICEGTKVRAVPRQ</sequence>
<dbReference type="RefSeq" id="WP_074566651.1">
    <property type="nucleotide sequence ID" value="NZ_FNGX01000002.1"/>
</dbReference>
<name>A0A1G9KFU1_STREI</name>